<accession>A0AAV2D1Y1</accession>
<keyword evidence="4 6" id="KW-0964">Secreted</keyword>
<protein>
    <recommendedName>
        <fullName evidence="6">S-protein homolog</fullName>
    </recommendedName>
</protein>
<organism evidence="7 8">
    <name type="scientific">Linum trigynum</name>
    <dbReference type="NCBI Taxonomy" id="586398"/>
    <lineage>
        <taxon>Eukaryota</taxon>
        <taxon>Viridiplantae</taxon>
        <taxon>Streptophyta</taxon>
        <taxon>Embryophyta</taxon>
        <taxon>Tracheophyta</taxon>
        <taxon>Spermatophyta</taxon>
        <taxon>Magnoliopsida</taxon>
        <taxon>eudicotyledons</taxon>
        <taxon>Gunneridae</taxon>
        <taxon>Pentapetalae</taxon>
        <taxon>rosids</taxon>
        <taxon>fabids</taxon>
        <taxon>Malpighiales</taxon>
        <taxon>Linaceae</taxon>
        <taxon>Linum</taxon>
    </lineage>
</organism>
<proteinExistence type="inferred from homology"/>
<evidence type="ECO:0000256" key="6">
    <source>
        <dbReference type="RuleBase" id="RU367044"/>
    </source>
</evidence>
<dbReference type="GO" id="GO:0005576">
    <property type="term" value="C:extracellular region"/>
    <property type="evidence" value="ECO:0007669"/>
    <property type="project" value="UniProtKB-SubCell"/>
</dbReference>
<keyword evidence="5" id="KW-0732">Signal</keyword>
<dbReference type="Proteomes" id="UP001497516">
    <property type="component" value="Chromosome 10"/>
</dbReference>
<comment type="subcellular location">
    <subcellularLocation>
        <location evidence="1 6">Secreted</location>
    </subcellularLocation>
</comment>
<dbReference type="PANTHER" id="PTHR31232:SF18">
    <property type="entry name" value="S-PROTEIN HOMOLOG"/>
    <property type="match status" value="1"/>
</dbReference>
<comment type="similarity">
    <text evidence="2 6">Belongs to the plant self-incompatibility (S1) protein family.</text>
</comment>
<sequence length="140" mass="15498">MSKLLLISNKLRVGVVLVAALLVMAARPSISKKGSVSIGNRLPTSEVTARCQSKDNDIGRHDIAVGDSIAWSFGDVFTYETLFWCDLNATDYGLLSFDAYRGNDAEFYDYHLHWFVEKDGVHVGNLIGMVDPSPTKKWGN</sequence>
<dbReference type="AlphaFoldDB" id="A0AAV2D1Y1"/>
<evidence type="ECO:0000256" key="4">
    <source>
        <dbReference type="ARBA" id="ARBA00022525"/>
    </source>
</evidence>
<keyword evidence="3 6" id="KW-0713">Self-incompatibility</keyword>
<evidence type="ECO:0000256" key="3">
    <source>
        <dbReference type="ARBA" id="ARBA00022471"/>
    </source>
</evidence>
<evidence type="ECO:0000256" key="5">
    <source>
        <dbReference type="ARBA" id="ARBA00022729"/>
    </source>
</evidence>
<dbReference type="PANTHER" id="PTHR31232">
    <property type="match status" value="1"/>
</dbReference>
<name>A0AAV2D1Y1_9ROSI</name>
<evidence type="ECO:0000313" key="8">
    <source>
        <dbReference type="Proteomes" id="UP001497516"/>
    </source>
</evidence>
<keyword evidence="8" id="KW-1185">Reference proteome</keyword>
<dbReference type="EMBL" id="OZ034814">
    <property type="protein sequence ID" value="CAL1363760.1"/>
    <property type="molecule type" value="Genomic_DNA"/>
</dbReference>
<dbReference type="InterPro" id="IPR010264">
    <property type="entry name" value="Self-incomp_S1"/>
</dbReference>
<evidence type="ECO:0000313" key="7">
    <source>
        <dbReference type="EMBL" id="CAL1363760.1"/>
    </source>
</evidence>
<evidence type="ECO:0000256" key="1">
    <source>
        <dbReference type="ARBA" id="ARBA00004613"/>
    </source>
</evidence>
<dbReference type="GO" id="GO:0060320">
    <property type="term" value="P:rejection of self pollen"/>
    <property type="evidence" value="ECO:0007669"/>
    <property type="project" value="UniProtKB-KW"/>
</dbReference>
<gene>
    <name evidence="7" type="ORF">LTRI10_LOCUS10069</name>
</gene>
<dbReference type="Pfam" id="PF05938">
    <property type="entry name" value="Self-incomp_S1"/>
    <property type="match status" value="1"/>
</dbReference>
<reference evidence="7 8" key="1">
    <citation type="submission" date="2024-04" db="EMBL/GenBank/DDBJ databases">
        <authorList>
            <person name="Fracassetti M."/>
        </authorList>
    </citation>
    <scope>NUCLEOTIDE SEQUENCE [LARGE SCALE GENOMIC DNA]</scope>
</reference>
<evidence type="ECO:0000256" key="2">
    <source>
        <dbReference type="ARBA" id="ARBA00005581"/>
    </source>
</evidence>